<accession>A0ABX8REQ1</accession>
<keyword evidence="2" id="KW-1185">Reference proteome</keyword>
<sequence length="77" mass="9286">MKKIQAINDILDDDFYELMDVVKLFLGFTQELLEKGIITKEQFDEMTAYKRKFINYVENEMHFENELTEECILQKNV</sequence>
<gene>
    <name evidence="1" type="ORF">KVH43_08560</name>
</gene>
<name>A0ABX8REQ1_9CLOT</name>
<evidence type="ECO:0000313" key="2">
    <source>
        <dbReference type="Proteomes" id="UP000886818"/>
    </source>
</evidence>
<dbReference type="Proteomes" id="UP000886818">
    <property type="component" value="Chromosome"/>
</dbReference>
<evidence type="ECO:0000313" key="1">
    <source>
        <dbReference type="EMBL" id="QXM05436.1"/>
    </source>
</evidence>
<reference evidence="1" key="1">
    <citation type="submission" date="2021-07" db="EMBL/GenBank/DDBJ databases">
        <title>Complete genome sequence of Crassaminicella sp. 143-21, isolated from a deep-sea hydrothermal vent.</title>
        <authorList>
            <person name="Li X."/>
        </authorList>
    </citation>
    <scope>NUCLEOTIDE SEQUENCE</scope>
    <source>
        <strain evidence="1">143-21</strain>
    </source>
</reference>
<dbReference type="EMBL" id="CP078093">
    <property type="protein sequence ID" value="QXM05436.1"/>
    <property type="molecule type" value="Genomic_DNA"/>
</dbReference>
<protein>
    <submittedName>
        <fullName evidence="1">Uncharacterized protein</fullName>
    </submittedName>
</protein>
<dbReference type="RefSeq" id="WP_218282135.1">
    <property type="nucleotide sequence ID" value="NZ_CP078093.1"/>
</dbReference>
<organism evidence="1 2">
    <name type="scientific">Crassaminicella indica</name>
    <dbReference type="NCBI Taxonomy" id="2855394"/>
    <lineage>
        <taxon>Bacteria</taxon>
        <taxon>Bacillati</taxon>
        <taxon>Bacillota</taxon>
        <taxon>Clostridia</taxon>
        <taxon>Eubacteriales</taxon>
        <taxon>Clostridiaceae</taxon>
        <taxon>Crassaminicella</taxon>
    </lineage>
</organism>
<proteinExistence type="predicted"/>